<organism evidence="1 2">
    <name type="scientific">Acropora cervicornis</name>
    <name type="common">Staghorn coral</name>
    <dbReference type="NCBI Taxonomy" id="6130"/>
    <lineage>
        <taxon>Eukaryota</taxon>
        <taxon>Metazoa</taxon>
        <taxon>Cnidaria</taxon>
        <taxon>Anthozoa</taxon>
        <taxon>Hexacorallia</taxon>
        <taxon>Scleractinia</taxon>
        <taxon>Astrocoeniina</taxon>
        <taxon>Acroporidae</taxon>
        <taxon>Acropora</taxon>
    </lineage>
</organism>
<name>A0AAD9VE46_ACRCE</name>
<dbReference type="EMBL" id="JARQWQ010000006">
    <property type="protein sequence ID" value="KAK2571203.1"/>
    <property type="molecule type" value="Genomic_DNA"/>
</dbReference>
<protein>
    <submittedName>
        <fullName evidence="1">Uncharacterized protein</fullName>
    </submittedName>
</protein>
<keyword evidence="2" id="KW-1185">Reference proteome</keyword>
<dbReference type="AlphaFoldDB" id="A0AAD9VE46"/>
<sequence>MKRDLEYEKQLVDQKLQAALKQKELEEKKSTAKLPKLSIVRLPQGRLLRVRPINFSSVHVCNIDKSPKPSTSYAGVVRGMESNSDYDERSCSWLMAYQVENEEEATTNTLVASLKSVKDQLINSEQLEVEEKCIGIVKLLSRLNFTVLSSFNCTIMCPVRWAHVVTETFAKEGTIMQEVVSSFIVGHWAASRVVGSNHVDYVTPPKDIVDVTAATIGEEYPVSLFKEIISWFSNNGDLILEVRCGEHAGENHTGGGMGWVLSGPMKGFRDDPQISVNLVGQVIPRNNRQLENGVLKLSDLETLGVREGNEIHEAMKDGISFNGERHKGKKEQAALGIIERVPELETAEKVHYLPHHAVIQKDAKTTKLRVAYNASSKEGENGV</sequence>
<proteinExistence type="predicted"/>
<comment type="caution">
    <text evidence="1">The sequence shown here is derived from an EMBL/GenBank/DDBJ whole genome shotgun (WGS) entry which is preliminary data.</text>
</comment>
<reference evidence="1" key="1">
    <citation type="journal article" date="2023" name="G3 (Bethesda)">
        <title>Whole genome assembly and annotation of the endangered Caribbean coral Acropora cervicornis.</title>
        <authorList>
            <person name="Selwyn J.D."/>
            <person name="Vollmer S.V."/>
        </authorList>
    </citation>
    <scope>NUCLEOTIDE SEQUENCE</scope>
    <source>
        <strain evidence="1">K2</strain>
    </source>
</reference>
<evidence type="ECO:0000313" key="2">
    <source>
        <dbReference type="Proteomes" id="UP001249851"/>
    </source>
</evidence>
<accession>A0AAD9VE46</accession>
<gene>
    <name evidence="1" type="ORF">P5673_003769</name>
</gene>
<reference evidence="1" key="2">
    <citation type="journal article" date="2023" name="Science">
        <title>Genomic signatures of disease resistance in endangered staghorn corals.</title>
        <authorList>
            <person name="Vollmer S.V."/>
            <person name="Selwyn J.D."/>
            <person name="Despard B.A."/>
            <person name="Roesel C.L."/>
        </authorList>
    </citation>
    <scope>NUCLEOTIDE SEQUENCE</scope>
    <source>
        <strain evidence="1">K2</strain>
    </source>
</reference>
<dbReference type="Proteomes" id="UP001249851">
    <property type="component" value="Unassembled WGS sequence"/>
</dbReference>
<evidence type="ECO:0000313" key="1">
    <source>
        <dbReference type="EMBL" id="KAK2571203.1"/>
    </source>
</evidence>